<dbReference type="Proteomes" id="UP000531216">
    <property type="component" value="Unassembled WGS sequence"/>
</dbReference>
<dbReference type="SUPFAM" id="SSF55073">
    <property type="entry name" value="Nucleotide cyclase"/>
    <property type="match status" value="1"/>
</dbReference>
<evidence type="ECO:0000256" key="2">
    <source>
        <dbReference type="ARBA" id="ARBA00034247"/>
    </source>
</evidence>
<evidence type="ECO:0000313" key="5">
    <source>
        <dbReference type="EMBL" id="MBB3935188.1"/>
    </source>
</evidence>
<accession>A0A7W6BUA4</accession>
<evidence type="ECO:0000256" key="1">
    <source>
        <dbReference type="ARBA" id="ARBA00012528"/>
    </source>
</evidence>
<dbReference type="PANTHER" id="PTHR45138">
    <property type="entry name" value="REGULATORY COMPONENTS OF SENSORY TRANSDUCTION SYSTEM"/>
    <property type="match status" value="1"/>
</dbReference>
<keyword evidence="3" id="KW-0472">Membrane</keyword>
<dbReference type="InterPro" id="IPR029787">
    <property type="entry name" value="Nucleotide_cyclase"/>
</dbReference>
<keyword evidence="6" id="KW-1185">Reference proteome</keyword>
<dbReference type="PROSITE" id="PS50887">
    <property type="entry name" value="GGDEF"/>
    <property type="match status" value="1"/>
</dbReference>
<evidence type="ECO:0000313" key="6">
    <source>
        <dbReference type="Proteomes" id="UP000531216"/>
    </source>
</evidence>
<dbReference type="Gene3D" id="3.30.70.270">
    <property type="match status" value="1"/>
</dbReference>
<dbReference type="EC" id="2.7.7.65" evidence="1"/>
<organism evidence="5 6">
    <name type="scientific">Aureimonas phyllosphaerae</name>
    <dbReference type="NCBI Taxonomy" id="1166078"/>
    <lineage>
        <taxon>Bacteria</taxon>
        <taxon>Pseudomonadati</taxon>
        <taxon>Pseudomonadota</taxon>
        <taxon>Alphaproteobacteria</taxon>
        <taxon>Hyphomicrobiales</taxon>
        <taxon>Aurantimonadaceae</taxon>
        <taxon>Aureimonas</taxon>
    </lineage>
</organism>
<dbReference type="InterPro" id="IPR000160">
    <property type="entry name" value="GGDEF_dom"/>
</dbReference>
<dbReference type="GO" id="GO:0043709">
    <property type="term" value="P:cell adhesion involved in single-species biofilm formation"/>
    <property type="evidence" value="ECO:0007669"/>
    <property type="project" value="TreeGrafter"/>
</dbReference>
<proteinExistence type="predicted"/>
<dbReference type="InterPro" id="IPR043128">
    <property type="entry name" value="Rev_trsase/Diguanyl_cyclase"/>
</dbReference>
<dbReference type="AlphaFoldDB" id="A0A7W6BUA4"/>
<dbReference type="InterPro" id="IPR050469">
    <property type="entry name" value="Diguanylate_Cyclase"/>
</dbReference>
<name>A0A7W6BUA4_9HYPH</name>
<dbReference type="GO" id="GO:0052621">
    <property type="term" value="F:diguanylate cyclase activity"/>
    <property type="evidence" value="ECO:0007669"/>
    <property type="project" value="UniProtKB-EC"/>
</dbReference>
<feature type="transmembrane region" description="Helical" evidence="3">
    <location>
        <begin position="100"/>
        <end position="122"/>
    </location>
</feature>
<feature type="transmembrane region" description="Helical" evidence="3">
    <location>
        <begin position="128"/>
        <end position="149"/>
    </location>
</feature>
<feature type="domain" description="GGDEF" evidence="4">
    <location>
        <begin position="185"/>
        <end position="315"/>
    </location>
</feature>
<dbReference type="PANTHER" id="PTHR45138:SF9">
    <property type="entry name" value="DIGUANYLATE CYCLASE DGCM-RELATED"/>
    <property type="match status" value="1"/>
</dbReference>
<dbReference type="SMART" id="SM00267">
    <property type="entry name" value="GGDEF"/>
    <property type="match status" value="1"/>
</dbReference>
<comment type="caution">
    <text evidence="5">The sequence shown here is derived from an EMBL/GenBank/DDBJ whole genome shotgun (WGS) entry which is preliminary data.</text>
</comment>
<gene>
    <name evidence="5" type="ORF">GGR05_001316</name>
</gene>
<dbReference type="GO" id="GO:1902201">
    <property type="term" value="P:negative regulation of bacterial-type flagellum-dependent cell motility"/>
    <property type="evidence" value="ECO:0007669"/>
    <property type="project" value="TreeGrafter"/>
</dbReference>
<dbReference type="RefSeq" id="WP_244545853.1">
    <property type="nucleotide sequence ID" value="NZ_FOOA01000002.1"/>
</dbReference>
<dbReference type="EMBL" id="JACIDO010000002">
    <property type="protein sequence ID" value="MBB3935188.1"/>
    <property type="molecule type" value="Genomic_DNA"/>
</dbReference>
<dbReference type="CDD" id="cd01949">
    <property type="entry name" value="GGDEF"/>
    <property type="match status" value="1"/>
</dbReference>
<evidence type="ECO:0000259" key="4">
    <source>
        <dbReference type="PROSITE" id="PS50887"/>
    </source>
</evidence>
<keyword evidence="3" id="KW-0812">Transmembrane</keyword>
<sequence length="315" mass="33521">MSIGFVDFGRYGSVWSPLGWSTAGMLFWVGLRLFDQRSAMTTFMMVMAVVPVATHVLLDLATFDEEAVNTGSTIAYAIHEAAMAVYVLSMSRGRSPIRKVIGLSLLAISIALCLPLLSPAILPPNVPVILIFVVDHVSSILLTTAILALEADRANLALARQALRDPLTQVLNRAGLVAQTQHVTGPAGVVVVDLDHFKRVNDGHGHTAGDHVLGTFARRAELLLPFGAHIARFGGEEFVLVLPGAGRAETAVFAERLRRSIGAQPIDWNGAQIEISVSVGVAIALGGPDIPAAVDRADKALYVAKTNGRNQVRVA</sequence>
<dbReference type="GO" id="GO:0005886">
    <property type="term" value="C:plasma membrane"/>
    <property type="evidence" value="ECO:0007669"/>
    <property type="project" value="TreeGrafter"/>
</dbReference>
<keyword evidence="3" id="KW-1133">Transmembrane helix</keyword>
<reference evidence="5 6" key="1">
    <citation type="submission" date="2020-08" db="EMBL/GenBank/DDBJ databases">
        <title>Genomic Encyclopedia of Type Strains, Phase IV (KMG-IV): sequencing the most valuable type-strain genomes for metagenomic binning, comparative biology and taxonomic classification.</title>
        <authorList>
            <person name="Goeker M."/>
        </authorList>
    </citation>
    <scope>NUCLEOTIDE SEQUENCE [LARGE SCALE GENOMIC DNA]</scope>
    <source>
        <strain evidence="5 6">DSM 25024</strain>
    </source>
</reference>
<feature type="transmembrane region" description="Helical" evidence="3">
    <location>
        <begin position="12"/>
        <end position="31"/>
    </location>
</feature>
<evidence type="ECO:0000256" key="3">
    <source>
        <dbReference type="SAM" id="Phobius"/>
    </source>
</evidence>
<dbReference type="NCBIfam" id="TIGR00254">
    <property type="entry name" value="GGDEF"/>
    <property type="match status" value="1"/>
</dbReference>
<protein>
    <recommendedName>
        <fullName evidence="1">diguanylate cyclase</fullName>
        <ecNumber evidence="1">2.7.7.65</ecNumber>
    </recommendedName>
</protein>
<dbReference type="Pfam" id="PF00990">
    <property type="entry name" value="GGDEF"/>
    <property type="match status" value="1"/>
</dbReference>
<comment type="catalytic activity">
    <reaction evidence="2">
        <text>2 GTP = 3',3'-c-di-GMP + 2 diphosphate</text>
        <dbReference type="Rhea" id="RHEA:24898"/>
        <dbReference type="ChEBI" id="CHEBI:33019"/>
        <dbReference type="ChEBI" id="CHEBI:37565"/>
        <dbReference type="ChEBI" id="CHEBI:58805"/>
        <dbReference type="EC" id="2.7.7.65"/>
    </reaction>
</comment>